<organism evidence="2 3">
    <name type="scientific">Agrococcus terreus</name>
    <dbReference type="NCBI Taxonomy" id="574649"/>
    <lineage>
        <taxon>Bacteria</taxon>
        <taxon>Bacillati</taxon>
        <taxon>Actinomycetota</taxon>
        <taxon>Actinomycetes</taxon>
        <taxon>Micrococcales</taxon>
        <taxon>Microbacteriaceae</taxon>
        <taxon>Agrococcus</taxon>
    </lineage>
</organism>
<dbReference type="Proteomes" id="UP000626982">
    <property type="component" value="Unassembled WGS sequence"/>
</dbReference>
<sequence length="72" mass="7662">MPPDEHGERAIVAVLRALREEGVGRCVECGAHLAPTVAIEPIHSPGLPLKDSRTEDPCDGSVTNAERMTSQS</sequence>
<name>A0ABQ2K9E0_9MICO</name>
<comment type="caution">
    <text evidence="2">The sequence shown here is derived from an EMBL/GenBank/DDBJ whole genome shotgun (WGS) entry which is preliminary data.</text>
</comment>
<evidence type="ECO:0000256" key="1">
    <source>
        <dbReference type="SAM" id="MobiDB-lite"/>
    </source>
</evidence>
<reference evidence="3" key="1">
    <citation type="journal article" date="2019" name="Int. J. Syst. Evol. Microbiol.">
        <title>The Global Catalogue of Microorganisms (GCM) 10K type strain sequencing project: providing services to taxonomists for standard genome sequencing and annotation.</title>
        <authorList>
            <consortium name="The Broad Institute Genomics Platform"/>
            <consortium name="The Broad Institute Genome Sequencing Center for Infectious Disease"/>
            <person name="Wu L."/>
            <person name="Ma J."/>
        </authorList>
    </citation>
    <scope>NUCLEOTIDE SEQUENCE [LARGE SCALE GENOMIC DNA]</scope>
    <source>
        <strain evidence="3">CGMCC 1.6960</strain>
    </source>
</reference>
<keyword evidence="3" id="KW-1185">Reference proteome</keyword>
<feature type="compositionally biased region" description="Polar residues" evidence="1">
    <location>
        <begin position="61"/>
        <end position="72"/>
    </location>
</feature>
<dbReference type="EMBL" id="BMLM01000001">
    <property type="protein sequence ID" value="GGN76773.1"/>
    <property type="molecule type" value="Genomic_DNA"/>
</dbReference>
<accession>A0ABQ2K9E0</accession>
<gene>
    <name evidence="2" type="ORF">GCM10010968_00500</name>
</gene>
<evidence type="ECO:0000313" key="3">
    <source>
        <dbReference type="Proteomes" id="UP000626982"/>
    </source>
</evidence>
<protein>
    <submittedName>
        <fullName evidence="2">Uncharacterized protein</fullName>
    </submittedName>
</protein>
<feature type="region of interest" description="Disordered" evidence="1">
    <location>
        <begin position="42"/>
        <end position="72"/>
    </location>
</feature>
<evidence type="ECO:0000313" key="2">
    <source>
        <dbReference type="EMBL" id="GGN76773.1"/>
    </source>
</evidence>
<proteinExistence type="predicted"/>